<organism evidence="2 3">
    <name type="scientific">Pseudidiomarina atlantica</name>
    <dbReference type="NCBI Taxonomy" id="1517416"/>
    <lineage>
        <taxon>Bacteria</taxon>
        <taxon>Pseudomonadati</taxon>
        <taxon>Pseudomonadota</taxon>
        <taxon>Gammaproteobacteria</taxon>
        <taxon>Alteromonadales</taxon>
        <taxon>Idiomarinaceae</taxon>
        <taxon>Pseudidiomarina</taxon>
    </lineage>
</organism>
<keyword evidence="1" id="KW-0732">Signal</keyword>
<dbReference type="RefSeq" id="WP_034734425.1">
    <property type="nucleotide sequence ID" value="NZ_JPIN01000036.1"/>
</dbReference>
<name>A0A094IKQ2_9GAMM</name>
<protein>
    <submittedName>
        <fullName evidence="2">Uncharacterized protein</fullName>
    </submittedName>
</protein>
<keyword evidence="3" id="KW-1185">Reference proteome</keyword>
<dbReference type="Proteomes" id="UP000053718">
    <property type="component" value="Unassembled WGS sequence"/>
</dbReference>
<dbReference type="OrthoDB" id="5762010at2"/>
<dbReference type="AlphaFoldDB" id="A0A094IKQ2"/>
<feature type="signal peptide" evidence="1">
    <location>
        <begin position="1"/>
        <end position="20"/>
    </location>
</feature>
<evidence type="ECO:0000313" key="3">
    <source>
        <dbReference type="Proteomes" id="UP000053718"/>
    </source>
</evidence>
<comment type="caution">
    <text evidence="2">The sequence shown here is derived from an EMBL/GenBank/DDBJ whole genome shotgun (WGS) entry which is preliminary data.</text>
</comment>
<dbReference type="EMBL" id="JPIN01000036">
    <property type="protein sequence ID" value="KFZ27757.1"/>
    <property type="molecule type" value="Genomic_DNA"/>
</dbReference>
<feature type="chain" id="PRO_5001899675" evidence="1">
    <location>
        <begin position="21"/>
        <end position="192"/>
    </location>
</feature>
<evidence type="ECO:0000256" key="1">
    <source>
        <dbReference type="SAM" id="SignalP"/>
    </source>
</evidence>
<dbReference type="Gene3D" id="2.180.10.10">
    <property type="entry name" value="RHS repeat-associated core"/>
    <property type="match status" value="1"/>
</dbReference>
<sequence>MRKGLLLGLLTLAAVPTVQAGALGAIGQVQTETNGAVTVDGWWCAPERQLATAVVLGPENASLEKPLEMLAVIRGQRLARSANHPACPKSKLYQTFQWTINTIEAQAFAGSVIQAQVNYADGRTLVLAGDFVLGATPQLQAQSQSTLSLSQVGSGVTFVHQDLLGSVIAETQSNRTVMQQTKYLPFGKSEDY</sequence>
<evidence type="ECO:0000313" key="2">
    <source>
        <dbReference type="EMBL" id="KFZ27757.1"/>
    </source>
</evidence>
<accession>A0A094IKQ2</accession>
<reference evidence="2 3" key="1">
    <citation type="submission" date="2014-06" db="EMBL/GenBank/DDBJ databases">
        <title>Draft genome sequence of Idiomarina sp. MCCC 1A10513.</title>
        <authorList>
            <person name="Du J."/>
            <person name="Lai Q."/>
            <person name="Shao Z."/>
        </authorList>
    </citation>
    <scope>NUCLEOTIDE SEQUENCE [LARGE SCALE GENOMIC DNA]</scope>
    <source>
        <strain evidence="2 3">MCCC 1A10513</strain>
    </source>
</reference>
<proteinExistence type="predicted"/>
<gene>
    <name evidence="2" type="ORF">IDAT_12965</name>
</gene>